<protein>
    <submittedName>
        <fullName evidence="3">Fumarylacetoacetate hydrolase family protein</fullName>
    </submittedName>
</protein>
<organism evidence="3 4">
    <name type="scientific">Paraburkholderia agricolaris</name>
    <dbReference type="NCBI Taxonomy" id="2152888"/>
    <lineage>
        <taxon>Bacteria</taxon>
        <taxon>Pseudomonadati</taxon>
        <taxon>Pseudomonadota</taxon>
        <taxon>Betaproteobacteria</taxon>
        <taxon>Burkholderiales</taxon>
        <taxon>Burkholderiaceae</taxon>
        <taxon>Paraburkholderia</taxon>
    </lineage>
</organism>
<dbReference type="RefSeq" id="WP_408332571.1">
    <property type="nucleotide sequence ID" value="NZ_JAQQFH010000030.1"/>
</dbReference>
<evidence type="ECO:0000259" key="1">
    <source>
        <dbReference type="Pfam" id="PF01557"/>
    </source>
</evidence>
<dbReference type="Pfam" id="PF18288">
    <property type="entry name" value="FAA_hydro_N_2"/>
    <property type="match status" value="1"/>
</dbReference>
<dbReference type="Pfam" id="PF01557">
    <property type="entry name" value="FAA_hydrolase"/>
    <property type="match status" value="1"/>
</dbReference>
<accession>A0ABW8ZX18</accession>
<keyword evidence="3" id="KW-0378">Hydrolase</keyword>
<proteinExistence type="predicted"/>
<keyword evidence="4" id="KW-1185">Reference proteome</keyword>
<evidence type="ECO:0000313" key="3">
    <source>
        <dbReference type="EMBL" id="MFL9887477.1"/>
    </source>
</evidence>
<dbReference type="Gene3D" id="3.90.850.10">
    <property type="entry name" value="Fumarylacetoacetase-like, C-terminal domain"/>
    <property type="match status" value="1"/>
</dbReference>
<feature type="domain" description="Fumarylacetoacetase N-terminal" evidence="2">
    <location>
        <begin position="1"/>
        <end position="78"/>
    </location>
</feature>
<reference evidence="3 4" key="1">
    <citation type="journal article" date="2024" name="Chem. Sci.">
        <title>Discovery of megapolipeptins by genome mining of a Burkholderiales bacteria collection.</title>
        <authorList>
            <person name="Paulo B.S."/>
            <person name="Recchia M.J.J."/>
            <person name="Lee S."/>
            <person name="Fergusson C.H."/>
            <person name="Romanowski S.B."/>
            <person name="Hernandez A."/>
            <person name="Krull N."/>
            <person name="Liu D.Y."/>
            <person name="Cavanagh H."/>
            <person name="Bos A."/>
            <person name="Gray C.A."/>
            <person name="Murphy B.T."/>
            <person name="Linington R.G."/>
            <person name="Eustaquio A.S."/>
        </authorList>
    </citation>
    <scope>NUCLEOTIDE SEQUENCE [LARGE SCALE GENOMIC DNA]</scope>
    <source>
        <strain evidence="3 4">RL16-012-BIC-B</strain>
    </source>
</reference>
<evidence type="ECO:0000313" key="4">
    <source>
        <dbReference type="Proteomes" id="UP001629249"/>
    </source>
</evidence>
<dbReference type="InterPro" id="IPR041072">
    <property type="entry name" value="FAA_hydro_N"/>
</dbReference>
<name>A0ABW8ZX18_9BURK</name>
<dbReference type="EMBL" id="JAQQFN010000028">
    <property type="protein sequence ID" value="MFL9887477.1"/>
    <property type="molecule type" value="Genomic_DNA"/>
</dbReference>
<comment type="caution">
    <text evidence="3">The sequence shown here is derived from an EMBL/GenBank/DDBJ whole genome shotgun (WGS) entry which is preliminary data.</text>
</comment>
<dbReference type="InterPro" id="IPR011234">
    <property type="entry name" value="Fumarylacetoacetase-like_C"/>
</dbReference>
<dbReference type="SUPFAM" id="SSF56529">
    <property type="entry name" value="FAH"/>
    <property type="match status" value="1"/>
</dbReference>
<sequence>MKLATLRDGTVDGQLVLVDKNSERVCAVTRLASTLQQALDRWDTIAAPLRDTYTRLCANETPDAHPLNWNALMAPLPRGYQWLDASAYLRHVELVRRARGAAMPPAALTDPVMYQGVSSPFLPWNADIEVLDASWGPDFEAELVVITGDLAMGASKADCGHAIRLIGLANDISLRGLIPDELAKGFGFIHGKPPTAFGPIFVTPDELGDRWDGERAHLELHVAHNTTTVGRLQTGVDMHFSFADLLHHAAKTRPLCAGTVLGAGTVSNHGENSGYGCIAERRAEEMIKGATPLVPYLADGDTVRIEAFARAEVSVFGRIEQRVRYASPR</sequence>
<dbReference type="InterPro" id="IPR036663">
    <property type="entry name" value="Fumarylacetoacetase_C_sf"/>
</dbReference>
<dbReference type="GO" id="GO:0016787">
    <property type="term" value="F:hydrolase activity"/>
    <property type="evidence" value="ECO:0007669"/>
    <property type="project" value="UniProtKB-KW"/>
</dbReference>
<feature type="domain" description="Fumarylacetoacetase-like C-terminal" evidence="1">
    <location>
        <begin position="84"/>
        <end position="323"/>
    </location>
</feature>
<dbReference type="Proteomes" id="UP001629249">
    <property type="component" value="Unassembled WGS sequence"/>
</dbReference>
<dbReference type="PANTHER" id="PTHR43211:SF1">
    <property type="entry name" value="BLL6422 PROTEIN"/>
    <property type="match status" value="1"/>
</dbReference>
<evidence type="ECO:0000259" key="2">
    <source>
        <dbReference type="Pfam" id="PF18288"/>
    </source>
</evidence>
<dbReference type="PANTHER" id="PTHR43211">
    <property type="entry name" value="FUMARYLACETOACETATE HYDROLASE"/>
    <property type="match status" value="1"/>
</dbReference>
<gene>
    <name evidence="3" type="ORF">PQR66_30895</name>
</gene>